<gene>
    <name evidence="3" type="ORF">GHK53_21080</name>
</gene>
<accession>A0AAW9TTJ6</accession>
<dbReference type="PANTHER" id="PTHR11091">
    <property type="entry name" value="OXIDOREDUCTASE-RELATED"/>
    <property type="match status" value="1"/>
</dbReference>
<dbReference type="GeneID" id="25012327"/>
<dbReference type="SMR" id="A0AAW9TTJ6"/>
<proteinExistence type="inferred from homology"/>
<dbReference type="EMBL" id="WISR01000170">
    <property type="protein sequence ID" value="MQW35203.1"/>
    <property type="molecule type" value="Genomic_DNA"/>
</dbReference>
<dbReference type="SUPFAM" id="SSF89733">
    <property type="entry name" value="L-sulfolactate dehydrogenase-like"/>
    <property type="match status" value="1"/>
</dbReference>
<evidence type="ECO:0000256" key="1">
    <source>
        <dbReference type="ARBA" id="ARBA00006056"/>
    </source>
</evidence>
<dbReference type="AlphaFoldDB" id="A0AAW9TTJ6"/>
<comment type="similarity">
    <text evidence="1">Belongs to the LDH2/MDH2 oxidoreductase family.</text>
</comment>
<dbReference type="Gene3D" id="3.30.60.50">
    <property type="entry name" value="Hypothetical oxidoreductase yiak, domain 3"/>
    <property type="match status" value="1"/>
</dbReference>
<reference evidence="3 4" key="1">
    <citation type="journal article" date="2013" name="Genome Biol.">
        <title>Comparative genomics of the core and accessory genomes of 48 Sinorhizobium strains comprising five genospecies.</title>
        <authorList>
            <person name="Sugawara M."/>
            <person name="Epstein B."/>
            <person name="Badgley B.D."/>
            <person name="Unno T."/>
            <person name="Xu L."/>
            <person name="Reese J."/>
            <person name="Gyaneshwar P."/>
            <person name="Denny R."/>
            <person name="Mudge J."/>
            <person name="Bharti A.K."/>
            <person name="Farmer A.D."/>
            <person name="May G.D."/>
            <person name="Woodward J.E."/>
            <person name="Medigue C."/>
            <person name="Vallenet D."/>
            <person name="Lajus A."/>
            <person name="Rouy Z."/>
            <person name="Martinez-Vaz B."/>
            <person name="Tiffin P."/>
            <person name="Young N.D."/>
            <person name="Sadowsky M.J."/>
        </authorList>
    </citation>
    <scope>NUCLEOTIDE SEQUENCE [LARGE SCALE GENOMIC DNA]</scope>
    <source>
        <strain evidence="3 4">N6B1</strain>
    </source>
</reference>
<protein>
    <submittedName>
        <fullName evidence="3">Ldh family oxidoreductase</fullName>
    </submittedName>
</protein>
<dbReference type="PANTHER" id="PTHR11091:SF0">
    <property type="entry name" value="MALATE DEHYDROGENASE"/>
    <property type="match status" value="1"/>
</dbReference>
<dbReference type="InterPro" id="IPR043143">
    <property type="entry name" value="Mal/L-sulf/L-lact_DH-like_NADP"/>
</dbReference>
<evidence type="ECO:0000313" key="3">
    <source>
        <dbReference type="EMBL" id="MQW35203.1"/>
    </source>
</evidence>
<dbReference type="Proteomes" id="UP000429484">
    <property type="component" value="Unassembled WGS sequence"/>
</dbReference>
<sequence length="334" mass="34769">MRLPPARLRNLSVALLEKRGVPADSARLQANLLLEAELRGLPSHGLQRLPLLLSRLDKGLANPTTRGNGTWRRASFLSVDGERGLGPVVMMDAMRVTRRILKETGLAIAAIRNANHMGMLAYYAEAAARDGLIGIVMSTSEALVHPFGGTQALIGTNPVAIGIPAAGHPFVLDLATSIVSMGKINNHAMRGLAIPPGWAVDRDGRATTDPHAAQAGAIAPFGDAKGYGLGLAIELLVAALAGSNLAPDVNGTLDDIHPANKGDLLILIDPSAGAGSIPALAAYLDRLRLSRPLDPTQPVAIPGDGARARRAAAAKTGIELPQPLFDHLTALEAA</sequence>
<dbReference type="KEGG" id="smer:DU99_24705"/>
<evidence type="ECO:0000256" key="2">
    <source>
        <dbReference type="ARBA" id="ARBA00023002"/>
    </source>
</evidence>
<dbReference type="Gene3D" id="3.30.1370.60">
    <property type="entry name" value="Hypothetical oxidoreductase yiak, domain 2"/>
    <property type="match status" value="1"/>
</dbReference>
<dbReference type="Pfam" id="PF02615">
    <property type="entry name" value="Ldh_2"/>
    <property type="match status" value="1"/>
</dbReference>
<keyword evidence="2" id="KW-0560">Oxidoreductase</keyword>
<comment type="caution">
    <text evidence="3">The sequence shown here is derived from an EMBL/GenBank/DDBJ whole genome shotgun (WGS) entry which is preliminary data.</text>
</comment>
<name>A0AAW9TTJ6_RHIML</name>
<dbReference type="InterPro" id="IPR003767">
    <property type="entry name" value="Malate/L-lactate_DH-like"/>
</dbReference>
<dbReference type="InterPro" id="IPR043144">
    <property type="entry name" value="Mal/L-sulf/L-lact_DH-like_ah"/>
</dbReference>
<dbReference type="InterPro" id="IPR036111">
    <property type="entry name" value="Mal/L-sulfo/L-lacto_DH-like_sf"/>
</dbReference>
<evidence type="ECO:0000313" key="4">
    <source>
        <dbReference type="Proteomes" id="UP000429484"/>
    </source>
</evidence>
<dbReference type="RefSeq" id="WP_010967142.1">
    <property type="nucleotide sequence ID" value="NZ_CP009145.1"/>
</dbReference>
<organism evidence="3 4">
    <name type="scientific">Rhizobium meliloti</name>
    <name type="common">Ensifer meliloti</name>
    <name type="synonym">Sinorhizobium meliloti</name>
    <dbReference type="NCBI Taxonomy" id="382"/>
    <lineage>
        <taxon>Bacteria</taxon>
        <taxon>Pseudomonadati</taxon>
        <taxon>Pseudomonadota</taxon>
        <taxon>Alphaproteobacteria</taxon>
        <taxon>Hyphomicrobiales</taxon>
        <taxon>Rhizobiaceae</taxon>
        <taxon>Sinorhizobium/Ensifer group</taxon>
        <taxon>Sinorhizobium</taxon>
    </lineage>
</organism>
<dbReference type="GO" id="GO:0016491">
    <property type="term" value="F:oxidoreductase activity"/>
    <property type="evidence" value="ECO:0007669"/>
    <property type="project" value="UniProtKB-KW"/>
</dbReference>
<dbReference type="Gene3D" id="1.10.1530.10">
    <property type="match status" value="1"/>
</dbReference>